<comment type="caution">
    <text evidence="1">The sequence shown here is derived from an EMBL/GenBank/DDBJ whole genome shotgun (WGS) entry which is preliminary data.</text>
</comment>
<name>A0AAV4X735_CAEEX</name>
<organism evidence="1 2">
    <name type="scientific">Caerostris extrusa</name>
    <name type="common">Bark spider</name>
    <name type="synonym">Caerostris bankana</name>
    <dbReference type="NCBI Taxonomy" id="172846"/>
    <lineage>
        <taxon>Eukaryota</taxon>
        <taxon>Metazoa</taxon>
        <taxon>Ecdysozoa</taxon>
        <taxon>Arthropoda</taxon>
        <taxon>Chelicerata</taxon>
        <taxon>Arachnida</taxon>
        <taxon>Araneae</taxon>
        <taxon>Araneomorphae</taxon>
        <taxon>Entelegynae</taxon>
        <taxon>Araneoidea</taxon>
        <taxon>Araneidae</taxon>
        <taxon>Caerostris</taxon>
    </lineage>
</organism>
<evidence type="ECO:0000313" key="2">
    <source>
        <dbReference type="Proteomes" id="UP001054945"/>
    </source>
</evidence>
<gene>
    <name evidence="1" type="ORF">CEXT_103051</name>
</gene>
<proteinExistence type="predicted"/>
<keyword evidence="2" id="KW-1185">Reference proteome</keyword>
<reference evidence="1 2" key="1">
    <citation type="submission" date="2021-06" db="EMBL/GenBank/DDBJ databases">
        <title>Caerostris extrusa draft genome.</title>
        <authorList>
            <person name="Kono N."/>
            <person name="Arakawa K."/>
        </authorList>
    </citation>
    <scope>NUCLEOTIDE SEQUENCE [LARGE SCALE GENOMIC DNA]</scope>
</reference>
<sequence>MFDDLLKDHPSQESFAAFDQHCQNFATEAIATFFPEGNDRRVATSSSSSSPSTLKTVPPARSCIGGTVLGRVAPLIRPSLVPPVLVIGTRCLIRNSPRRRFGQPKKAENTAPGPDRLTYHHLRLVDPGAKLLTRIFNLCLRSERFPSFGSPLPPFSFPRVVTLPRFQTGDLLLFPTLTKPLHEVLGQQTQCLV</sequence>
<evidence type="ECO:0000313" key="1">
    <source>
        <dbReference type="EMBL" id="GIY89569.1"/>
    </source>
</evidence>
<dbReference type="AlphaFoldDB" id="A0AAV4X735"/>
<protein>
    <submittedName>
        <fullName evidence="1">Uncharacterized protein</fullName>
    </submittedName>
</protein>
<dbReference type="Proteomes" id="UP001054945">
    <property type="component" value="Unassembled WGS sequence"/>
</dbReference>
<dbReference type="EMBL" id="BPLR01017226">
    <property type="protein sequence ID" value="GIY89569.1"/>
    <property type="molecule type" value="Genomic_DNA"/>
</dbReference>
<accession>A0AAV4X735</accession>